<organism evidence="7">
    <name type="scientific">Siphoviridae sp. ctEIp38</name>
    <dbReference type="NCBI Taxonomy" id="2825394"/>
    <lineage>
        <taxon>Viruses</taxon>
        <taxon>Duplodnaviria</taxon>
        <taxon>Heunggongvirae</taxon>
        <taxon>Uroviricota</taxon>
        <taxon>Caudoviricetes</taxon>
    </lineage>
</organism>
<dbReference type="InterPro" id="IPR025657">
    <property type="entry name" value="RadC_JAB"/>
</dbReference>
<keyword evidence="3" id="KW-0378">Hydrolase</keyword>
<dbReference type="PANTHER" id="PTHR30471:SF3">
    <property type="entry name" value="UPF0758 PROTEIN YEES-RELATED"/>
    <property type="match status" value="1"/>
</dbReference>
<dbReference type="PANTHER" id="PTHR30471">
    <property type="entry name" value="DNA REPAIR PROTEIN RADC"/>
    <property type="match status" value="1"/>
</dbReference>
<dbReference type="Pfam" id="PF04002">
    <property type="entry name" value="RadC"/>
    <property type="match status" value="1"/>
</dbReference>
<dbReference type="Pfam" id="PF20582">
    <property type="entry name" value="UPF0758_N"/>
    <property type="match status" value="1"/>
</dbReference>
<evidence type="ECO:0000256" key="5">
    <source>
        <dbReference type="ARBA" id="ARBA00023049"/>
    </source>
</evidence>
<keyword evidence="5" id="KW-0482">Metalloprotease</keyword>
<evidence type="ECO:0000313" key="7">
    <source>
        <dbReference type="EMBL" id="DAE17270.1"/>
    </source>
</evidence>
<sequence length="225" mass="25325">MAYNSLLREEHPDFKAYNNGFASLNNVELLSIIIGQGNDQGAALQQARQLLNMCGGKLHDIANRRAEEYEVVQGVGPKKALTIQAAFELAKRIEHEAASECEVFDNAQAVWRYFRPMLGTADHEEAHVLLMNNRFKLIKAVKLSSGGLTETAVDVRVVLREALLNNATTLTLVHNHPSGNNRPSRDDDSLTLRLKKACETMRIFLVDHVIVTDRQYYSYNEEGRM</sequence>
<protein>
    <submittedName>
        <fullName evidence="7">DNA repair protein</fullName>
    </submittedName>
</protein>
<dbReference type="GO" id="GO:0006508">
    <property type="term" value="P:proteolysis"/>
    <property type="evidence" value="ECO:0007669"/>
    <property type="project" value="UniProtKB-KW"/>
</dbReference>
<keyword evidence="2" id="KW-0479">Metal-binding</keyword>
<dbReference type="GO" id="GO:0008237">
    <property type="term" value="F:metallopeptidase activity"/>
    <property type="evidence" value="ECO:0007669"/>
    <property type="project" value="UniProtKB-KW"/>
</dbReference>
<dbReference type="GO" id="GO:0046872">
    <property type="term" value="F:metal ion binding"/>
    <property type="evidence" value="ECO:0007669"/>
    <property type="project" value="UniProtKB-KW"/>
</dbReference>
<dbReference type="InterPro" id="IPR046778">
    <property type="entry name" value="UPF0758_N"/>
</dbReference>
<feature type="domain" description="MPN" evidence="6">
    <location>
        <begin position="103"/>
        <end position="225"/>
    </location>
</feature>
<dbReference type="InterPro" id="IPR037518">
    <property type="entry name" value="MPN"/>
</dbReference>
<dbReference type="CDD" id="cd08071">
    <property type="entry name" value="MPN_DUF2466"/>
    <property type="match status" value="1"/>
</dbReference>
<evidence type="ECO:0000256" key="1">
    <source>
        <dbReference type="ARBA" id="ARBA00022670"/>
    </source>
</evidence>
<dbReference type="InterPro" id="IPR001405">
    <property type="entry name" value="UPF0758"/>
</dbReference>
<dbReference type="PROSITE" id="PS50249">
    <property type="entry name" value="MPN"/>
    <property type="match status" value="1"/>
</dbReference>
<keyword evidence="4" id="KW-0862">Zinc</keyword>
<dbReference type="NCBIfam" id="TIGR00608">
    <property type="entry name" value="radc"/>
    <property type="match status" value="1"/>
</dbReference>
<evidence type="ECO:0000256" key="2">
    <source>
        <dbReference type="ARBA" id="ARBA00022723"/>
    </source>
</evidence>
<accession>A0A8S5QD95</accession>
<dbReference type="NCBIfam" id="NF000642">
    <property type="entry name" value="PRK00024.1"/>
    <property type="match status" value="1"/>
</dbReference>
<evidence type="ECO:0000256" key="4">
    <source>
        <dbReference type="ARBA" id="ARBA00022833"/>
    </source>
</evidence>
<reference evidence="7" key="1">
    <citation type="journal article" date="2021" name="Proc. Natl. Acad. Sci. U.S.A.">
        <title>A Catalog of Tens of Thousands of Viruses from Human Metagenomes Reveals Hidden Associations with Chronic Diseases.</title>
        <authorList>
            <person name="Tisza M.J."/>
            <person name="Buck C.B."/>
        </authorList>
    </citation>
    <scope>NUCLEOTIDE SEQUENCE</scope>
    <source>
        <strain evidence="7">CtEIp38</strain>
    </source>
</reference>
<evidence type="ECO:0000259" key="6">
    <source>
        <dbReference type="PROSITE" id="PS50249"/>
    </source>
</evidence>
<dbReference type="Gene3D" id="3.40.140.10">
    <property type="entry name" value="Cytidine Deaminase, domain 2"/>
    <property type="match status" value="1"/>
</dbReference>
<dbReference type="EMBL" id="BK015638">
    <property type="protein sequence ID" value="DAE17270.1"/>
    <property type="molecule type" value="Genomic_DNA"/>
</dbReference>
<name>A0A8S5QD95_9CAUD</name>
<keyword evidence="1" id="KW-0645">Protease</keyword>
<dbReference type="PROSITE" id="PS01302">
    <property type="entry name" value="UPF0758"/>
    <property type="match status" value="1"/>
</dbReference>
<evidence type="ECO:0000256" key="3">
    <source>
        <dbReference type="ARBA" id="ARBA00022801"/>
    </source>
</evidence>
<dbReference type="InterPro" id="IPR020891">
    <property type="entry name" value="UPF0758_CS"/>
</dbReference>
<proteinExistence type="predicted"/>